<reference evidence="3" key="1">
    <citation type="submission" date="2025-08" db="UniProtKB">
        <authorList>
            <consortium name="RefSeq"/>
        </authorList>
    </citation>
    <scope>IDENTIFICATION</scope>
    <source>
        <tissue evidence="3">Testes</tissue>
    </source>
</reference>
<dbReference type="GeneID" id="102801007"/>
<proteinExistence type="inferred from homology"/>
<comment type="similarity">
    <text evidence="1">Belongs to the cornifelin family.</text>
</comment>
<dbReference type="Proteomes" id="UP000694865">
    <property type="component" value="Unplaced"/>
</dbReference>
<dbReference type="Pfam" id="PF04749">
    <property type="entry name" value="PLAC8"/>
    <property type="match status" value="1"/>
</dbReference>
<name>A0ABM0MCP5_SACKO</name>
<evidence type="ECO:0000313" key="2">
    <source>
        <dbReference type="Proteomes" id="UP000694865"/>
    </source>
</evidence>
<gene>
    <name evidence="3" type="primary">LOC102801007</name>
</gene>
<protein>
    <submittedName>
        <fullName evidence="3">Cell number regulator 13-like</fullName>
    </submittedName>
</protein>
<dbReference type="NCBIfam" id="TIGR01571">
    <property type="entry name" value="A_thal_Cys_rich"/>
    <property type="match status" value="1"/>
</dbReference>
<dbReference type="RefSeq" id="XP_006817786.1">
    <property type="nucleotide sequence ID" value="XM_006817723.1"/>
</dbReference>
<keyword evidence="2" id="KW-1185">Reference proteome</keyword>
<accession>A0ABM0MCP5</accession>
<sequence>MSAARIVENTADWENGLFGCFGDCGLCLVTSFLPCCTAGKNAQAVGKSCLVHSLLGLIPVVGCVCQSGVRRDIREQRSIDGSCCGDYLVHLLCGCCALIQEGRELKTPSPNAVGVVVDQPRGNEIRPN</sequence>
<dbReference type="InterPro" id="IPR006461">
    <property type="entry name" value="PLAC_motif_containing"/>
</dbReference>
<evidence type="ECO:0000313" key="3">
    <source>
        <dbReference type="RefSeq" id="XP_006817786.1"/>
    </source>
</evidence>
<evidence type="ECO:0000256" key="1">
    <source>
        <dbReference type="ARBA" id="ARBA00009024"/>
    </source>
</evidence>
<dbReference type="PANTHER" id="PTHR15907">
    <property type="entry name" value="DUF614 FAMILY PROTEIN-RELATED"/>
    <property type="match status" value="1"/>
</dbReference>
<organism evidence="2 3">
    <name type="scientific">Saccoglossus kowalevskii</name>
    <name type="common">Acorn worm</name>
    <dbReference type="NCBI Taxonomy" id="10224"/>
    <lineage>
        <taxon>Eukaryota</taxon>
        <taxon>Metazoa</taxon>
        <taxon>Hemichordata</taxon>
        <taxon>Enteropneusta</taxon>
        <taxon>Harrimaniidae</taxon>
        <taxon>Saccoglossus</taxon>
    </lineage>
</organism>